<proteinExistence type="predicted"/>
<reference evidence="3" key="1">
    <citation type="journal article" date="2015" name="Proc. Natl. Acad. Sci. U.S.A.">
        <title>Networks of energetic and metabolic interactions define dynamics in microbial communities.</title>
        <authorList>
            <person name="Embree M."/>
            <person name="Liu J.K."/>
            <person name="Al-Bassam M.M."/>
            <person name="Zengler K."/>
        </authorList>
    </citation>
    <scope>NUCLEOTIDE SEQUENCE</scope>
</reference>
<dbReference type="InterPro" id="IPR010115">
    <property type="entry name" value="FbiA/CofD"/>
</dbReference>
<dbReference type="AlphaFoldDB" id="A0A0W8FFZ9"/>
<comment type="caution">
    <text evidence="3">The sequence shown here is derived from an EMBL/GenBank/DDBJ whole genome shotgun (WGS) entry which is preliminary data.</text>
</comment>
<accession>A0A0W8FFZ9</accession>
<dbReference type="GO" id="GO:0000287">
    <property type="term" value="F:magnesium ion binding"/>
    <property type="evidence" value="ECO:0007669"/>
    <property type="project" value="InterPro"/>
</dbReference>
<dbReference type="PANTHER" id="PTHR43007:SF1">
    <property type="entry name" value="2-PHOSPHO-L-LACTATE TRANSFERASE"/>
    <property type="match status" value="1"/>
</dbReference>
<keyword evidence="2" id="KW-0460">Magnesium</keyword>
<dbReference type="GO" id="GO:0043743">
    <property type="term" value="F:LPPG:FO 2-phospho-L-lactate transferase activity"/>
    <property type="evidence" value="ECO:0007669"/>
    <property type="project" value="InterPro"/>
</dbReference>
<dbReference type="InterPro" id="IPR002882">
    <property type="entry name" value="CofD"/>
</dbReference>
<evidence type="ECO:0000313" key="3">
    <source>
        <dbReference type="EMBL" id="KUG19824.1"/>
    </source>
</evidence>
<dbReference type="Pfam" id="PF01933">
    <property type="entry name" value="CofD"/>
    <property type="match status" value="1"/>
</dbReference>
<evidence type="ECO:0000256" key="2">
    <source>
        <dbReference type="ARBA" id="ARBA00022842"/>
    </source>
</evidence>
<dbReference type="SUPFAM" id="SSF142338">
    <property type="entry name" value="CofD-like"/>
    <property type="match status" value="1"/>
</dbReference>
<dbReference type="Gene3D" id="3.40.50.10680">
    <property type="entry name" value="CofD-like domains"/>
    <property type="match status" value="1"/>
</dbReference>
<dbReference type="PANTHER" id="PTHR43007">
    <property type="entry name" value="2-PHOSPHO-L-LACTATE TRANSFERASE"/>
    <property type="match status" value="1"/>
</dbReference>
<dbReference type="InterPro" id="IPR038136">
    <property type="entry name" value="CofD-like_dom_sf"/>
</dbReference>
<organism evidence="3">
    <name type="scientific">hydrocarbon metagenome</name>
    <dbReference type="NCBI Taxonomy" id="938273"/>
    <lineage>
        <taxon>unclassified sequences</taxon>
        <taxon>metagenomes</taxon>
        <taxon>ecological metagenomes</taxon>
    </lineage>
</organism>
<dbReference type="EMBL" id="LNQE01001253">
    <property type="protein sequence ID" value="KUG19824.1"/>
    <property type="molecule type" value="Genomic_DNA"/>
</dbReference>
<protein>
    <submittedName>
        <fullName evidence="3">Lactyl (2) diphospho-(5') guanosine:7,8-didemethyl-8-hydroxy-5-deazariboflavin 2-phospho-l-lactate transferase</fullName>
    </submittedName>
</protein>
<dbReference type="Gene3D" id="1.10.8.240">
    <property type="entry name" value="CofD-like domain"/>
    <property type="match status" value="1"/>
</dbReference>
<name>A0A0W8FFZ9_9ZZZZ</name>
<evidence type="ECO:0000256" key="1">
    <source>
        <dbReference type="ARBA" id="ARBA00022679"/>
    </source>
</evidence>
<keyword evidence="1 3" id="KW-0808">Transferase</keyword>
<sequence length="301" mass="32251">MITFLAGGTGTPRLLRGVRQIVFDPEIAVVANTAEDSWISGNHLSPTLDTLMFLFAGILNTRAWQGIRGDTFATHRYLERVGGREVPPIGDRARAFQIARANMLRQGRTISEAARVQGDALGITATILPMTDAAVATSVETGDGIMPVSVYCSEYAGDAGIRRILRSGEEAVATDAVLAALLASDAVIIGPDNPARGILPILACRGVADALEDRFVIAVSPFRDGALEEGCGAAFMRAAGYEPTSSGAYCAYADIVDVFVQDIRDPVEVEGSLRLNTRMWRERDSESLAWDIIAIVRQHAS</sequence>
<gene>
    <name evidence="3" type="ORF">ASZ90_010437</name>
</gene>